<dbReference type="Proteomes" id="UP000664628">
    <property type="component" value="Unassembled WGS sequence"/>
</dbReference>
<keyword evidence="3" id="KW-1185">Reference proteome</keyword>
<evidence type="ECO:0000256" key="1">
    <source>
        <dbReference type="SAM" id="Phobius"/>
    </source>
</evidence>
<sequence>MNELLSSLSEKVKQFIEICVTLFLDFVLTIILWFIKSKTDSLLGFEKMQQKDQAFKWMMMFSTYGLYIVLSLFIIGDIARQALRIYIQIRQQLKEISESPSSINM</sequence>
<organism evidence="2 3">
    <name type="scientific">Fibrella forsythiae</name>
    <dbReference type="NCBI Taxonomy" id="2817061"/>
    <lineage>
        <taxon>Bacteria</taxon>
        <taxon>Pseudomonadati</taxon>
        <taxon>Bacteroidota</taxon>
        <taxon>Cytophagia</taxon>
        <taxon>Cytophagales</taxon>
        <taxon>Spirosomataceae</taxon>
        <taxon>Fibrella</taxon>
    </lineage>
</organism>
<gene>
    <name evidence="2" type="ORF">J2I46_02815</name>
</gene>
<evidence type="ECO:0000313" key="3">
    <source>
        <dbReference type="Proteomes" id="UP000664628"/>
    </source>
</evidence>
<evidence type="ECO:0008006" key="4">
    <source>
        <dbReference type="Google" id="ProtNLM"/>
    </source>
</evidence>
<keyword evidence="1" id="KW-0812">Transmembrane</keyword>
<name>A0ABS3JBX8_9BACT</name>
<evidence type="ECO:0000313" key="2">
    <source>
        <dbReference type="EMBL" id="MBO0947495.1"/>
    </source>
</evidence>
<proteinExistence type="predicted"/>
<accession>A0ABS3JBX8</accession>
<reference evidence="2 3" key="1">
    <citation type="submission" date="2021-03" db="EMBL/GenBank/DDBJ databases">
        <title>Fibrella sp. HMF5405 genome sequencing and assembly.</title>
        <authorList>
            <person name="Kang H."/>
            <person name="Kim H."/>
            <person name="Bae S."/>
            <person name="Joh K."/>
        </authorList>
    </citation>
    <scope>NUCLEOTIDE SEQUENCE [LARGE SCALE GENOMIC DNA]</scope>
    <source>
        <strain evidence="2 3">HMF5405</strain>
    </source>
</reference>
<dbReference type="EMBL" id="JAFMYW010000001">
    <property type="protein sequence ID" value="MBO0947495.1"/>
    <property type="molecule type" value="Genomic_DNA"/>
</dbReference>
<keyword evidence="1" id="KW-1133">Transmembrane helix</keyword>
<dbReference type="RefSeq" id="WP_207327403.1">
    <property type="nucleotide sequence ID" value="NZ_JAFMYW010000001.1"/>
</dbReference>
<feature type="transmembrane region" description="Helical" evidence="1">
    <location>
        <begin position="55"/>
        <end position="75"/>
    </location>
</feature>
<comment type="caution">
    <text evidence="2">The sequence shown here is derived from an EMBL/GenBank/DDBJ whole genome shotgun (WGS) entry which is preliminary data.</text>
</comment>
<feature type="transmembrane region" description="Helical" evidence="1">
    <location>
        <begin position="15"/>
        <end position="35"/>
    </location>
</feature>
<keyword evidence="1" id="KW-0472">Membrane</keyword>
<protein>
    <recommendedName>
        <fullName evidence="4">RDD family protein</fullName>
    </recommendedName>
</protein>